<comment type="caution">
    <text evidence="1">The sequence shown here is derived from an EMBL/GenBank/DDBJ whole genome shotgun (WGS) entry which is preliminary data.</text>
</comment>
<dbReference type="Proteomes" id="UP000023435">
    <property type="component" value="Unassembled WGS sequence"/>
</dbReference>
<evidence type="ECO:0000313" key="2">
    <source>
        <dbReference type="Proteomes" id="UP000023435"/>
    </source>
</evidence>
<dbReference type="EMBL" id="JAJA02000001">
    <property type="protein sequence ID" value="KWS03563.1"/>
    <property type="molecule type" value="Genomic_DNA"/>
</dbReference>
<keyword evidence="2" id="KW-1185">Reference proteome</keyword>
<evidence type="ECO:0008006" key="3">
    <source>
        <dbReference type="Google" id="ProtNLM"/>
    </source>
</evidence>
<protein>
    <recommendedName>
        <fullName evidence="3">Restriction endonuclease domain-containing protein</fullName>
    </recommendedName>
</protein>
<name>A0A125MMJ2_9GAMM</name>
<sequence length="157" mass="17905">MRLGKVKALIDAIDPRAAAQAVGFGAGSTEFIAEHPKEAGRPDIEVVTTDARQLPLLAVEVTGTEQMRGSSYWVRPDKLEYVRAHPEQEVWLILHYAEPQERFVFIRPSRSKHYQPVEKVIRGAKEHYVEFTDDSPEVVSFEVFMQNVIEKIETVTR</sequence>
<evidence type="ECO:0000313" key="1">
    <source>
        <dbReference type="EMBL" id="KWS03563.1"/>
    </source>
</evidence>
<gene>
    <name evidence="1" type="ORF">AZ78_1111</name>
</gene>
<organism evidence="1 2">
    <name type="scientific">Lysobacter capsici AZ78</name>
    <dbReference type="NCBI Taxonomy" id="1444315"/>
    <lineage>
        <taxon>Bacteria</taxon>
        <taxon>Pseudomonadati</taxon>
        <taxon>Pseudomonadota</taxon>
        <taxon>Gammaproteobacteria</taxon>
        <taxon>Lysobacterales</taxon>
        <taxon>Lysobacteraceae</taxon>
        <taxon>Lysobacter</taxon>
    </lineage>
</organism>
<reference evidence="1 2" key="1">
    <citation type="journal article" date="2014" name="Genome Announc.">
        <title>Draft Genome Sequence of Lysobacter capsici AZ78, a Bacterium Antagonistic to Plant-Pathogenic Oomycetes.</title>
        <authorList>
            <person name="Puopolo G."/>
            <person name="Sonego P."/>
            <person name="Engelen K."/>
            <person name="Pertot I."/>
        </authorList>
    </citation>
    <scope>NUCLEOTIDE SEQUENCE [LARGE SCALE GENOMIC DNA]</scope>
    <source>
        <strain evidence="1 2">AZ78</strain>
    </source>
</reference>
<accession>A0A125MMJ2</accession>
<dbReference type="AlphaFoldDB" id="A0A125MMJ2"/>
<proteinExistence type="predicted"/>